<keyword evidence="3 8" id="KW-0349">Heme</keyword>
<dbReference type="Proteomes" id="UP000694888">
    <property type="component" value="Unplaced"/>
</dbReference>
<feature type="transmembrane region" description="Helical" evidence="9">
    <location>
        <begin position="219"/>
        <end position="238"/>
    </location>
</feature>
<dbReference type="InterPro" id="IPR002401">
    <property type="entry name" value="Cyt_P450_E_grp-I"/>
</dbReference>
<name>A0ABM0JZB5_APLCA</name>
<dbReference type="Gene3D" id="1.10.630.10">
    <property type="entry name" value="Cytochrome P450"/>
    <property type="match status" value="1"/>
</dbReference>
<feature type="transmembrane region" description="Helical" evidence="9">
    <location>
        <begin position="16"/>
        <end position="36"/>
    </location>
</feature>
<evidence type="ECO:0000256" key="1">
    <source>
        <dbReference type="ARBA" id="ARBA00001971"/>
    </source>
</evidence>
<organism evidence="10 11">
    <name type="scientific">Aplysia californica</name>
    <name type="common">California sea hare</name>
    <dbReference type="NCBI Taxonomy" id="6500"/>
    <lineage>
        <taxon>Eukaryota</taxon>
        <taxon>Metazoa</taxon>
        <taxon>Spiralia</taxon>
        <taxon>Lophotrochozoa</taxon>
        <taxon>Mollusca</taxon>
        <taxon>Gastropoda</taxon>
        <taxon>Heterobranchia</taxon>
        <taxon>Euthyneura</taxon>
        <taxon>Tectipleura</taxon>
        <taxon>Aplysiida</taxon>
        <taxon>Aplysioidea</taxon>
        <taxon>Aplysiidae</taxon>
        <taxon>Aplysia</taxon>
    </lineage>
</organism>
<dbReference type="Pfam" id="PF00067">
    <property type="entry name" value="p450"/>
    <property type="match status" value="1"/>
</dbReference>
<dbReference type="PRINTS" id="PR00463">
    <property type="entry name" value="EP450I"/>
</dbReference>
<keyword evidence="7 8" id="KW-0503">Monooxygenase</keyword>
<evidence type="ECO:0000256" key="5">
    <source>
        <dbReference type="ARBA" id="ARBA00023002"/>
    </source>
</evidence>
<evidence type="ECO:0000313" key="10">
    <source>
        <dbReference type="Proteomes" id="UP000694888"/>
    </source>
</evidence>
<keyword evidence="4 8" id="KW-0479">Metal-binding</keyword>
<dbReference type="PRINTS" id="PR00385">
    <property type="entry name" value="P450"/>
</dbReference>
<comment type="cofactor">
    <cofactor evidence="1">
        <name>heme</name>
        <dbReference type="ChEBI" id="CHEBI:30413"/>
    </cofactor>
</comment>
<dbReference type="PANTHER" id="PTHR24292:SF54">
    <property type="entry name" value="CYP9F3-RELATED"/>
    <property type="match status" value="1"/>
</dbReference>
<evidence type="ECO:0000313" key="11">
    <source>
        <dbReference type="RefSeq" id="XP_005105075.1"/>
    </source>
</evidence>
<accession>A0ABM0JZB5</accession>
<evidence type="ECO:0000313" key="12">
    <source>
        <dbReference type="RefSeq" id="XP_005105076.1"/>
    </source>
</evidence>
<evidence type="ECO:0000256" key="3">
    <source>
        <dbReference type="ARBA" id="ARBA00022617"/>
    </source>
</evidence>
<keyword evidence="9" id="KW-0472">Membrane</keyword>
<sequence>MATTDTASAGLVPFDVTTVLLTATLGLVVYFIYSLFKPTEEWEQYGVKQPQLPRLGFIDFRAGFKKLFEEYGDIVGMKSADLQLLTRDLDLLKEILVKDFNYFVDRSTALVSNTSMPLSLFFAKRQNWKRFRRIMSPSFSTGKQKIVGKTVEETALTLTRFFEECARKDQLIPIKETTGQYTSQIIAKTAFGFNTNCIGKEDDQFTHYSKNIFKIRSKISMYLVLLLIRFPILQQFLVKTLKLEYFDPVYQDADQYFRSVLRPSVKHREQLQREGKKNPTDFLQQLVNAKIGSRTDGERTSTGLANGHGPEVSQSLTEEELVAQSLLIIFAGFETTATTLQMALYLLARHPDIQDKLYEEIQTVVTSQSPSHEELGQLIYMEQVINETLRLYPPVPLINRKASETRTYGSVTIPKGAEVVVPLGLILKDPKHFPDPEKFDPDRFTEENKAKRNPMAFMPFGQGPRLCIGMRLAYLEVKMALVHLLRKVKVEMNERTEPKKGEDVVVSSQGLIVIDKPIKLACKLR</sequence>
<evidence type="ECO:0000256" key="8">
    <source>
        <dbReference type="RuleBase" id="RU000461"/>
    </source>
</evidence>
<dbReference type="GeneID" id="101859879"/>
<dbReference type="RefSeq" id="XP_005105076.1">
    <property type="nucleotide sequence ID" value="XM_005105019.2"/>
</dbReference>
<dbReference type="InterPro" id="IPR001128">
    <property type="entry name" value="Cyt_P450"/>
</dbReference>
<keyword evidence="5 8" id="KW-0560">Oxidoreductase</keyword>
<keyword evidence="9" id="KW-0812">Transmembrane</keyword>
<dbReference type="PROSITE" id="PS00086">
    <property type="entry name" value="CYTOCHROME_P450"/>
    <property type="match status" value="1"/>
</dbReference>
<dbReference type="InterPro" id="IPR050476">
    <property type="entry name" value="Insect_CytP450_Detox"/>
</dbReference>
<keyword evidence="9" id="KW-1133">Transmembrane helix</keyword>
<comment type="similarity">
    <text evidence="2 8">Belongs to the cytochrome P450 family.</text>
</comment>
<evidence type="ECO:0000256" key="2">
    <source>
        <dbReference type="ARBA" id="ARBA00010617"/>
    </source>
</evidence>
<dbReference type="RefSeq" id="XP_005105075.1">
    <property type="nucleotide sequence ID" value="XM_005105018.3"/>
</dbReference>
<dbReference type="PANTHER" id="PTHR24292">
    <property type="entry name" value="CYTOCHROME P450"/>
    <property type="match status" value="1"/>
</dbReference>
<evidence type="ECO:0000256" key="9">
    <source>
        <dbReference type="SAM" id="Phobius"/>
    </source>
</evidence>
<evidence type="ECO:0000256" key="7">
    <source>
        <dbReference type="ARBA" id="ARBA00023033"/>
    </source>
</evidence>
<dbReference type="InterPro" id="IPR017972">
    <property type="entry name" value="Cyt_P450_CS"/>
</dbReference>
<evidence type="ECO:0000256" key="6">
    <source>
        <dbReference type="ARBA" id="ARBA00023004"/>
    </source>
</evidence>
<dbReference type="InterPro" id="IPR036396">
    <property type="entry name" value="Cyt_P450_sf"/>
</dbReference>
<dbReference type="CDD" id="cd11055">
    <property type="entry name" value="CYP3A-like"/>
    <property type="match status" value="1"/>
</dbReference>
<keyword evidence="6 8" id="KW-0408">Iron</keyword>
<protein>
    <submittedName>
        <fullName evidence="11 12">Cytochrome P450 3A24-like</fullName>
    </submittedName>
</protein>
<proteinExistence type="inferred from homology"/>
<gene>
    <name evidence="11 12" type="primary">LOC101859879</name>
</gene>
<keyword evidence="10" id="KW-1185">Reference proteome</keyword>
<reference evidence="11 12" key="1">
    <citation type="submission" date="2025-05" db="UniProtKB">
        <authorList>
            <consortium name="RefSeq"/>
        </authorList>
    </citation>
    <scope>IDENTIFICATION</scope>
</reference>
<evidence type="ECO:0000256" key="4">
    <source>
        <dbReference type="ARBA" id="ARBA00022723"/>
    </source>
</evidence>
<dbReference type="SUPFAM" id="SSF48264">
    <property type="entry name" value="Cytochrome P450"/>
    <property type="match status" value="1"/>
</dbReference>